<organism evidence="13 14">
    <name type="scientific">Acetohalobium arabaticum (strain ATCC 49924 / DSM 5501 / Z-7288)</name>
    <dbReference type="NCBI Taxonomy" id="574087"/>
    <lineage>
        <taxon>Bacteria</taxon>
        <taxon>Bacillati</taxon>
        <taxon>Bacillota</taxon>
        <taxon>Clostridia</taxon>
        <taxon>Halanaerobiales</taxon>
        <taxon>Halobacteroidaceae</taxon>
        <taxon>Acetohalobium</taxon>
    </lineage>
</organism>
<evidence type="ECO:0000256" key="8">
    <source>
        <dbReference type="ARBA" id="ARBA00023136"/>
    </source>
</evidence>
<keyword evidence="14" id="KW-1185">Reference proteome</keyword>
<dbReference type="NCBIfam" id="TIGR01581">
    <property type="entry name" value="Mo_ABC_porter"/>
    <property type="match status" value="1"/>
</dbReference>
<dbReference type="Proteomes" id="UP000001661">
    <property type="component" value="Chromosome"/>
</dbReference>
<sequence>MKFNYFKVIMFIVFIVFIVFLTTVLFTPLIYIKGATLLSVLVNNQEVYYALSLSLLTSLISILLATIISLPVGYVLARYDFRGKKVFDILLDLPIILPPLVMGLSLLILLGPVLGDQLAKLGIKFVFTPLGVVMAQFIVATPFTIRSFKTAFIEIDPNLEKAAMTLGDSYFQVFRRITLPLAKNGIVSGITLAWARAMGEFGATVMLAGATRLKTETLPIAIFLNISTGDMDVAISISLIMIIFSIIVLGVLKTFDKGVDERF</sequence>
<dbReference type="InterPro" id="IPR006469">
    <property type="entry name" value="NifC_ABC_porter"/>
</dbReference>
<dbReference type="RefSeq" id="WP_013277462.1">
    <property type="nucleotide sequence ID" value="NC_014378.1"/>
</dbReference>
<dbReference type="NCBIfam" id="NF038017">
    <property type="entry name" value="ABC_perm1"/>
    <property type="match status" value="1"/>
</dbReference>
<dbReference type="EMBL" id="CP002105">
    <property type="protein sequence ID" value="ADL12016.1"/>
    <property type="molecule type" value="Genomic_DNA"/>
</dbReference>
<dbReference type="InterPro" id="IPR049783">
    <property type="entry name" value="ABC_perm_TupB-like"/>
</dbReference>
<dbReference type="OrthoDB" id="9795403at2"/>
<evidence type="ECO:0000259" key="12">
    <source>
        <dbReference type="PROSITE" id="PS50928"/>
    </source>
</evidence>
<evidence type="ECO:0000256" key="5">
    <source>
        <dbReference type="ARBA" id="ARBA00022692"/>
    </source>
</evidence>
<comment type="function">
    <text evidence="11">Part of the binding-protein-dependent transport system for molybdenum; probably responsible for the translocation of the substrate across the membrane.</text>
</comment>
<evidence type="ECO:0000256" key="3">
    <source>
        <dbReference type="ARBA" id="ARBA00022448"/>
    </source>
</evidence>
<evidence type="ECO:0000256" key="4">
    <source>
        <dbReference type="ARBA" id="ARBA00022505"/>
    </source>
</evidence>
<proteinExistence type="inferred from homology"/>
<name>D9QUV7_ACEAZ</name>
<evidence type="ECO:0000256" key="2">
    <source>
        <dbReference type="ARBA" id="ARBA00011779"/>
    </source>
</evidence>
<keyword evidence="5 10" id="KW-0812">Transmembrane</keyword>
<dbReference type="InterPro" id="IPR005667">
    <property type="entry name" value="Sulph_transpt2"/>
</dbReference>
<keyword evidence="11" id="KW-1003">Cell membrane</keyword>
<comment type="subcellular location">
    <subcellularLocation>
        <location evidence="10">Cell membrane</location>
        <topology evidence="10">Multi-pass membrane protein</topology>
    </subcellularLocation>
    <subcellularLocation>
        <location evidence="1">Membrane</location>
        <topology evidence="1">Multi-pass membrane protein</topology>
    </subcellularLocation>
</comment>
<dbReference type="HOGENOM" id="CLU_016047_14_3_9"/>
<evidence type="ECO:0000256" key="10">
    <source>
        <dbReference type="RuleBase" id="RU363032"/>
    </source>
</evidence>
<feature type="transmembrane region" description="Helical" evidence="10">
    <location>
        <begin position="9"/>
        <end position="31"/>
    </location>
</feature>
<feature type="transmembrane region" description="Helical" evidence="10">
    <location>
        <begin position="89"/>
        <end position="114"/>
    </location>
</feature>
<dbReference type="KEGG" id="aar:Acear_0470"/>
<dbReference type="Pfam" id="PF00528">
    <property type="entry name" value="BPD_transp_1"/>
    <property type="match status" value="1"/>
</dbReference>
<keyword evidence="7" id="KW-0764">Sulfate transport</keyword>
<dbReference type="CDD" id="cd06261">
    <property type="entry name" value="TM_PBP2"/>
    <property type="match status" value="1"/>
</dbReference>
<dbReference type="InterPro" id="IPR035906">
    <property type="entry name" value="MetI-like_sf"/>
</dbReference>
<keyword evidence="4 11" id="KW-0500">Molybdenum</keyword>
<keyword evidence="6 10" id="KW-1133">Transmembrane helix</keyword>
<reference evidence="13 14" key="1">
    <citation type="journal article" date="2010" name="Stand. Genomic Sci.">
        <title>Complete genome sequence of Acetohalobium arabaticum type strain (Z-7288).</title>
        <authorList>
            <person name="Sikorski J."/>
            <person name="Lapidus A."/>
            <person name="Chertkov O."/>
            <person name="Lucas S."/>
            <person name="Copeland A."/>
            <person name="Glavina Del Rio T."/>
            <person name="Nolan M."/>
            <person name="Tice H."/>
            <person name="Cheng J.F."/>
            <person name="Han C."/>
            <person name="Brambilla E."/>
            <person name="Pitluck S."/>
            <person name="Liolios K."/>
            <person name="Ivanova N."/>
            <person name="Mavromatis K."/>
            <person name="Mikhailova N."/>
            <person name="Pati A."/>
            <person name="Bruce D."/>
            <person name="Detter C."/>
            <person name="Tapia R."/>
            <person name="Goodwin L."/>
            <person name="Chen A."/>
            <person name="Palaniappan K."/>
            <person name="Land M."/>
            <person name="Hauser L."/>
            <person name="Chang Y.J."/>
            <person name="Jeffries C.D."/>
            <person name="Rohde M."/>
            <person name="Goker M."/>
            <person name="Spring S."/>
            <person name="Woyke T."/>
            <person name="Bristow J."/>
            <person name="Eisen J.A."/>
            <person name="Markowitz V."/>
            <person name="Hugenholtz P."/>
            <person name="Kyrpides N.C."/>
            <person name="Klenk H.P."/>
        </authorList>
    </citation>
    <scope>NUCLEOTIDE SEQUENCE [LARGE SCALE GENOMIC DNA]</scope>
    <source>
        <strain evidence="14">ATCC 49924 / DSM 5501 / Z-7288</strain>
    </source>
</reference>
<dbReference type="AlphaFoldDB" id="D9QUV7"/>
<dbReference type="NCBIfam" id="TIGR02141">
    <property type="entry name" value="modB_ABC"/>
    <property type="match status" value="1"/>
</dbReference>
<feature type="transmembrane region" description="Helical" evidence="10">
    <location>
        <begin position="126"/>
        <end position="145"/>
    </location>
</feature>
<dbReference type="GO" id="GO:0005886">
    <property type="term" value="C:plasma membrane"/>
    <property type="evidence" value="ECO:0007669"/>
    <property type="project" value="UniProtKB-SubCell"/>
</dbReference>
<evidence type="ECO:0000256" key="11">
    <source>
        <dbReference type="RuleBase" id="RU365097"/>
    </source>
</evidence>
<evidence type="ECO:0000256" key="1">
    <source>
        <dbReference type="ARBA" id="ARBA00004141"/>
    </source>
</evidence>
<dbReference type="InterPro" id="IPR000515">
    <property type="entry name" value="MetI-like"/>
</dbReference>
<keyword evidence="8 10" id="KW-0472">Membrane</keyword>
<comment type="similarity">
    <text evidence="11">Belongs to the binding-protein-dependent transport system permease family. CysTW subfamily.</text>
</comment>
<evidence type="ECO:0000256" key="7">
    <source>
        <dbReference type="ARBA" id="ARBA00023032"/>
    </source>
</evidence>
<evidence type="ECO:0000313" key="13">
    <source>
        <dbReference type="EMBL" id="ADL12016.1"/>
    </source>
</evidence>
<dbReference type="Gene3D" id="1.10.3720.10">
    <property type="entry name" value="MetI-like"/>
    <property type="match status" value="1"/>
</dbReference>
<evidence type="ECO:0000313" key="14">
    <source>
        <dbReference type="Proteomes" id="UP000001661"/>
    </source>
</evidence>
<dbReference type="PANTHER" id="PTHR30406">
    <property type="entry name" value="SULFATE TRANSPORT SYSTEM PERMEASE PROTEIN"/>
    <property type="match status" value="1"/>
</dbReference>
<dbReference type="STRING" id="574087.Acear_0470"/>
<dbReference type="GO" id="GO:0015419">
    <property type="term" value="F:ABC-type sulfate transporter activity"/>
    <property type="evidence" value="ECO:0007669"/>
    <property type="project" value="InterPro"/>
</dbReference>
<protein>
    <recommendedName>
        <fullName evidence="11">Molybdenum transport system permease</fullName>
    </recommendedName>
</protein>
<feature type="domain" description="ABC transmembrane type-1" evidence="12">
    <location>
        <begin position="51"/>
        <end position="252"/>
    </location>
</feature>
<feature type="transmembrane region" description="Helical" evidence="10">
    <location>
        <begin position="51"/>
        <end position="77"/>
    </location>
</feature>
<dbReference type="eggNOG" id="COG0555">
    <property type="taxonomic scope" value="Bacteria"/>
</dbReference>
<dbReference type="GO" id="GO:0015098">
    <property type="term" value="F:molybdate ion transmembrane transporter activity"/>
    <property type="evidence" value="ECO:0007669"/>
    <property type="project" value="UniProtKB-UniRule"/>
</dbReference>
<dbReference type="InterPro" id="IPR011867">
    <property type="entry name" value="ModB_ABC"/>
</dbReference>
<feature type="transmembrane region" description="Helical" evidence="10">
    <location>
        <begin position="233"/>
        <end position="252"/>
    </location>
</feature>
<dbReference type="PROSITE" id="PS50928">
    <property type="entry name" value="ABC_TM1"/>
    <property type="match status" value="1"/>
</dbReference>
<comment type="function">
    <text evidence="9">Part of the ABC transporter complex CysAWTP (TC 3.A.1.6.1) involved in sulfate/thiosulfate import. Probably responsible for the translocation of the substrate across the membrane.</text>
</comment>
<dbReference type="SUPFAM" id="SSF161098">
    <property type="entry name" value="MetI-like"/>
    <property type="match status" value="1"/>
</dbReference>
<comment type="subunit">
    <text evidence="2">The complex is composed of two ATP-binding proteins (CysA), two transmembrane proteins (CysT and CysW) and a solute-binding protein (CysP).</text>
</comment>
<keyword evidence="3 10" id="KW-0813">Transport</keyword>
<evidence type="ECO:0000256" key="6">
    <source>
        <dbReference type="ARBA" id="ARBA00022989"/>
    </source>
</evidence>
<evidence type="ECO:0000256" key="9">
    <source>
        <dbReference type="ARBA" id="ARBA00025323"/>
    </source>
</evidence>
<accession>D9QUV7</accession>
<gene>
    <name evidence="13" type="ordered locus">Acear_0470</name>
</gene>
<dbReference type="PANTHER" id="PTHR30406:SF8">
    <property type="entry name" value="SULFATE TRANSPORT SYSTEM PERMEASE PROTEIN CYST"/>
    <property type="match status" value="1"/>
</dbReference>